<feature type="domain" description="TonB-dependent transporter Oar-like beta-barrel" evidence="8">
    <location>
        <begin position="365"/>
        <end position="1024"/>
    </location>
</feature>
<comment type="subcellular location">
    <subcellularLocation>
        <location evidence="1">Cell outer membrane</location>
        <topology evidence="1">Multi-pass membrane protein</topology>
    </subcellularLocation>
</comment>
<feature type="signal peptide" evidence="7">
    <location>
        <begin position="1"/>
        <end position="21"/>
    </location>
</feature>
<dbReference type="GO" id="GO:0009279">
    <property type="term" value="C:cell outer membrane"/>
    <property type="evidence" value="ECO:0007669"/>
    <property type="project" value="UniProtKB-SubCell"/>
</dbReference>
<evidence type="ECO:0000259" key="8">
    <source>
        <dbReference type="Pfam" id="PF25183"/>
    </source>
</evidence>
<protein>
    <submittedName>
        <fullName evidence="9">TonB-dependent receptor</fullName>
    </submittedName>
</protein>
<sequence>MKIKYLLAASAVSLTAAATFAAPAAAQEVTSSVQGVVTTEAGEPVGGASVTITDTRTGRTSTVTTSSSGGFTFRSLEVGGPFTVSANAAGYQGERVEGIFATLGDTTSLRFELADTNEAMDEIIVSATAIVTTPRALGPGSSYDLQVLQSQPSATRDIRDIIQTDPRVLLDSTFPDSASNRGTVSCLGASTRVNSLTVDGVRQDDGFGLNDSGFPSESQPFPFEALSSVSVEFAPFDVQYGLFSGCNINAVTKSGTNEFSGGAFFYYNDDSLVGDTVNGRDVTIASFDNKKYGAYLGGPIIKDKLFFHLTYDKEEGSEGVDTGPAGSGLGRIAEDVTLDEIAQVQQIMQDVYGFDAGDFLPSIPRETERILARIDANLSDTQRVAFNYQRTRENFVTTQNLDDRDSEIGLSSNWYQSGNKIDSYSLRLFSDWSDNFSTEVRVSRIENSDQQDSLNGVDFQEFEITTPSGGVIFVGPDEFRQANDLRTTTDQVKVAGFLTAGNHNFTIGAEYDRFDVFNLFIQSGNGVAEFDSFADLIAQTPTAFRVRAPVSGDRDDATAIFEREIYSFYIQDEWLATPDLTLQFGLRYDFYNGSVNPAQNPTFLQRYGFTNQTGYDNLDALQPRFGFRYDAGETFAGNTTFRGGVGIFSGGDPSVIFSNSYTNNGVTLDDVDEDDLADAGIPLVTNGFSLPTGTEGLLVAGDGEVNAIDPNFNIPTFLRANLGLDHEFNNGWRFMVDYLYSKSYDPLFVQDLTLAQTGTAPDGRPLYRQVDFLDPDCATTPGDSDELSPTFCASRPTSDYLLTNGKGGRGHVISTSLSNRWSQEAGPLGIGGSVLLAYSFQDVTEIQPLTSSRAVSNFGNFSKADVNNPLASTANASRKHNAVFRLNLEKDIFGDNETQFTFFLKYRTGQPFSYNYETSSFPCSDPDAGRNPFGDSRCFEDRVLLYVPTLNDPNVVFASPDVEADFNAFVADFGLEEFRGQILDRNQFRSSDYWDLDLRFTQELPGFFDRDRFRLILDVENALNLIDSSWNTLEQIGFEYNLPVVDTTINDAGQYVYERVRSPNTERFSTFPSVWQIQVGITYDF</sequence>
<dbReference type="Pfam" id="PF25183">
    <property type="entry name" value="OMP_b-brl_4"/>
    <property type="match status" value="2"/>
</dbReference>
<dbReference type="Gene3D" id="2.40.170.20">
    <property type="entry name" value="TonB-dependent receptor, beta-barrel domain"/>
    <property type="match status" value="1"/>
</dbReference>
<evidence type="ECO:0000313" key="9">
    <source>
        <dbReference type="EMBL" id="NVE95665.1"/>
    </source>
</evidence>
<dbReference type="Pfam" id="PF13620">
    <property type="entry name" value="CarboxypepD_reg"/>
    <property type="match status" value="1"/>
</dbReference>
<evidence type="ECO:0000256" key="4">
    <source>
        <dbReference type="ARBA" id="ARBA00022692"/>
    </source>
</evidence>
<dbReference type="GO" id="GO:0015344">
    <property type="term" value="F:siderophore uptake transmembrane transporter activity"/>
    <property type="evidence" value="ECO:0007669"/>
    <property type="project" value="TreeGrafter"/>
</dbReference>
<dbReference type="InterPro" id="IPR008969">
    <property type="entry name" value="CarboxyPept-like_regulatory"/>
</dbReference>
<dbReference type="EMBL" id="JABWTA010000001">
    <property type="protein sequence ID" value="NVE95665.1"/>
    <property type="molecule type" value="Genomic_DNA"/>
</dbReference>
<keyword evidence="9" id="KW-0675">Receptor</keyword>
<dbReference type="PANTHER" id="PTHR30069">
    <property type="entry name" value="TONB-DEPENDENT OUTER MEMBRANE RECEPTOR"/>
    <property type="match status" value="1"/>
</dbReference>
<keyword evidence="3" id="KW-1134">Transmembrane beta strand</keyword>
<comment type="caution">
    <text evidence="9">The sequence shown here is derived from an EMBL/GenBank/DDBJ whole genome shotgun (WGS) entry which is preliminary data.</text>
</comment>
<keyword evidence="2" id="KW-0813">Transport</keyword>
<evidence type="ECO:0000256" key="2">
    <source>
        <dbReference type="ARBA" id="ARBA00022448"/>
    </source>
</evidence>
<dbReference type="Gene3D" id="2.60.40.1120">
    <property type="entry name" value="Carboxypeptidase-like, regulatory domain"/>
    <property type="match status" value="1"/>
</dbReference>
<keyword evidence="10" id="KW-1185">Reference proteome</keyword>
<accession>A0A850HDZ5</accession>
<feature type="domain" description="TonB-dependent transporter Oar-like beta-barrel" evidence="8">
    <location>
        <begin position="251"/>
        <end position="313"/>
    </location>
</feature>
<dbReference type="RefSeq" id="WP_176273864.1">
    <property type="nucleotide sequence ID" value="NZ_JABWTA010000001.1"/>
</dbReference>
<dbReference type="InterPro" id="IPR036942">
    <property type="entry name" value="Beta-barrel_TonB_sf"/>
</dbReference>
<dbReference type="GO" id="GO:0044718">
    <property type="term" value="P:siderophore transmembrane transport"/>
    <property type="evidence" value="ECO:0007669"/>
    <property type="project" value="TreeGrafter"/>
</dbReference>
<evidence type="ECO:0000256" key="7">
    <source>
        <dbReference type="SAM" id="SignalP"/>
    </source>
</evidence>
<dbReference type="PANTHER" id="PTHR30069:SF46">
    <property type="entry name" value="OAR PROTEIN"/>
    <property type="match status" value="1"/>
</dbReference>
<proteinExistence type="predicted"/>
<dbReference type="InterPro" id="IPR039426">
    <property type="entry name" value="TonB-dep_rcpt-like"/>
</dbReference>
<dbReference type="AlphaFoldDB" id="A0A850HDZ5"/>
<keyword evidence="4" id="KW-0812">Transmembrane</keyword>
<dbReference type="InterPro" id="IPR057601">
    <property type="entry name" value="Oar-like_b-barrel"/>
</dbReference>
<organism evidence="9 10">
    <name type="scientific">Altererythrobacter lutimaris</name>
    <dbReference type="NCBI Taxonomy" id="2743979"/>
    <lineage>
        <taxon>Bacteria</taxon>
        <taxon>Pseudomonadati</taxon>
        <taxon>Pseudomonadota</taxon>
        <taxon>Alphaproteobacteria</taxon>
        <taxon>Sphingomonadales</taxon>
        <taxon>Erythrobacteraceae</taxon>
        <taxon>Altererythrobacter</taxon>
    </lineage>
</organism>
<name>A0A850HDZ5_9SPHN</name>
<keyword evidence="5" id="KW-0472">Membrane</keyword>
<keyword evidence="7" id="KW-0732">Signal</keyword>
<dbReference type="SUPFAM" id="SSF56935">
    <property type="entry name" value="Porins"/>
    <property type="match status" value="1"/>
</dbReference>
<dbReference type="SUPFAM" id="SSF49464">
    <property type="entry name" value="Carboxypeptidase regulatory domain-like"/>
    <property type="match status" value="1"/>
</dbReference>
<evidence type="ECO:0000256" key="5">
    <source>
        <dbReference type="ARBA" id="ARBA00023136"/>
    </source>
</evidence>
<evidence type="ECO:0000256" key="6">
    <source>
        <dbReference type="ARBA" id="ARBA00023237"/>
    </source>
</evidence>
<evidence type="ECO:0000313" key="10">
    <source>
        <dbReference type="Proteomes" id="UP000546031"/>
    </source>
</evidence>
<dbReference type="Proteomes" id="UP000546031">
    <property type="component" value="Unassembled WGS sequence"/>
</dbReference>
<keyword evidence="6" id="KW-0998">Cell outer membrane</keyword>
<feature type="chain" id="PRO_5032923206" evidence="7">
    <location>
        <begin position="22"/>
        <end position="1085"/>
    </location>
</feature>
<reference evidence="9 10" key="1">
    <citation type="submission" date="2020-06" db="EMBL/GenBank/DDBJ databases">
        <title>Altererythrobacter lutimaris sp. nov., a marine bacterium isolated from a tidal flat.</title>
        <authorList>
            <person name="Kim D."/>
            <person name="Yoo Y."/>
            <person name="Kim J.-J."/>
        </authorList>
    </citation>
    <scope>NUCLEOTIDE SEQUENCE [LARGE SCALE GENOMIC DNA]</scope>
    <source>
        <strain evidence="9 10">JGD-16</strain>
    </source>
</reference>
<evidence type="ECO:0000256" key="1">
    <source>
        <dbReference type="ARBA" id="ARBA00004571"/>
    </source>
</evidence>
<gene>
    <name evidence="9" type="ORF">HUO12_12225</name>
</gene>
<evidence type="ECO:0000256" key="3">
    <source>
        <dbReference type="ARBA" id="ARBA00022452"/>
    </source>
</evidence>